<protein>
    <recommendedName>
        <fullName evidence="3">chitinase</fullName>
        <ecNumber evidence="3">3.2.1.14</ecNumber>
    </recommendedName>
</protein>
<evidence type="ECO:0000256" key="11">
    <source>
        <dbReference type="ARBA" id="ARBA00023316"/>
    </source>
</evidence>
<evidence type="ECO:0000256" key="3">
    <source>
        <dbReference type="ARBA" id="ARBA00012729"/>
    </source>
</evidence>
<dbReference type="EC" id="3.2.1.14" evidence="3"/>
<evidence type="ECO:0000256" key="14">
    <source>
        <dbReference type="SAM" id="SignalP"/>
    </source>
</evidence>
<dbReference type="Pfam" id="PF00722">
    <property type="entry name" value="Glyco_hydro_16"/>
    <property type="match status" value="1"/>
</dbReference>
<dbReference type="AlphaFoldDB" id="A0A9P4MW20"/>
<accession>A0A9P4MW20</accession>
<feature type="domain" description="GH16" evidence="15">
    <location>
        <begin position="27"/>
        <end position="250"/>
    </location>
</feature>
<dbReference type="PROSITE" id="PS51762">
    <property type="entry name" value="GH16_2"/>
    <property type="match status" value="1"/>
</dbReference>
<dbReference type="OrthoDB" id="4781at2759"/>
<evidence type="ECO:0000256" key="10">
    <source>
        <dbReference type="ARBA" id="ARBA00023295"/>
    </source>
</evidence>
<dbReference type="InterPro" id="IPR000757">
    <property type="entry name" value="Beta-glucanase-like"/>
</dbReference>
<comment type="catalytic activity">
    <reaction evidence="1">
        <text>Random endo-hydrolysis of N-acetyl-beta-D-glucosaminide (1-&gt;4)-beta-linkages in chitin and chitodextrins.</text>
        <dbReference type="EC" id="3.2.1.14"/>
    </reaction>
</comment>
<keyword evidence="17" id="KW-1185">Reference proteome</keyword>
<evidence type="ECO:0000256" key="6">
    <source>
        <dbReference type="ARBA" id="ARBA00022729"/>
    </source>
</evidence>
<evidence type="ECO:0000256" key="12">
    <source>
        <dbReference type="ARBA" id="ARBA00038074"/>
    </source>
</evidence>
<keyword evidence="13" id="KW-0812">Transmembrane</keyword>
<keyword evidence="10" id="KW-0326">Glycosidase</keyword>
<keyword evidence="13" id="KW-1133">Transmembrane helix</keyword>
<comment type="caution">
    <text evidence="16">The sequence shown here is derived from an EMBL/GenBank/DDBJ whole genome shotgun (WGS) entry which is preliminary data.</text>
</comment>
<dbReference type="CDD" id="cd02183">
    <property type="entry name" value="GH16_fungal_CRH1_transglycosylase"/>
    <property type="match status" value="1"/>
</dbReference>
<dbReference type="GO" id="GO:0016020">
    <property type="term" value="C:membrane"/>
    <property type="evidence" value="ECO:0007669"/>
    <property type="project" value="UniProtKB-SubCell"/>
</dbReference>
<keyword evidence="7" id="KW-0378">Hydrolase</keyword>
<evidence type="ECO:0000256" key="4">
    <source>
        <dbReference type="ARBA" id="ARBA00022676"/>
    </source>
</evidence>
<dbReference type="GO" id="GO:0009277">
    <property type="term" value="C:fungal-type cell wall"/>
    <property type="evidence" value="ECO:0007669"/>
    <property type="project" value="TreeGrafter"/>
</dbReference>
<proteinExistence type="inferred from homology"/>
<sequence length="360" mass="39626">MRCFSFLSAATLAATALAQTHTDCNPLTRDGCPVMPALGSNATFYFNKTMSDSIWNITAGGVDWTQKGATFTIASRGQSPTVKSNFYILFGRVSVIMKSARGTGIVSSFILQSEDLDEIDWEFLGANTTHVLTNYFGKGNTTDFSRGKEFKSDPPQEGFHNYTIDWTKDKTEWWLDGTLLRTLKFGEALGGKNYPQTPMTVRMGSWAGGDTKNNDPGVVAWAGGETNFKDGPFIMTVQELYVEDYTSGKEYQWGDRSGSWESIKVVEGTSEAMKEILKPHGVTNHWTTLSKGAKVAILASIGGVVAIGLIVLSFCCVKQRRAGRREYLAHEAIMTKEAAELLHYKNQMAQGKFGHGSHMI</sequence>
<gene>
    <name evidence="16" type="ORF">GQ43DRAFT_407675</name>
</gene>
<evidence type="ECO:0000256" key="7">
    <source>
        <dbReference type="ARBA" id="ARBA00022801"/>
    </source>
</evidence>
<evidence type="ECO:0000256" key="9">
    <source>
        <dbReference type="ARBA" id="ARBA00023180"/>
    </source>
</evidence>
<evidence type="ECO:0000256" key="13">
    <source>
        <dbReference type="SAM" id="Phobius"/>
    </source>
</evidence>
<dbReference type="GO" id="GO:0016757">
    <property type="term" value="F:glycosyltransferase activity"/>
    <property type="evidence" value="ECO:0007669"/>
    <property type="project" value="UniProtKB-KW"/>
</dbReference>
<dbReference type="PANTHER" id="PTHR10963">
    <property type="entry name" value="GLYCOSYL HYDROLASE-RELATED"/>
    <property type="match status" value="1"/>
</dbReference>
<evidence type="ECO:0000313" key="17">
    <source>
        <dbReference type="Proteomes" id="UP000799536"/>
    </source>
</evidence>
<feature type="signal peptide" evidence="14">
    <location>
        <begin position="1"/>
        <end position="18"/>
    </location>
</feature>
<dbReference type="GO" id="GO:0008843">
    <property type="term" value="F:endochitinase activity"/>
    <property type="evidence" value="ECO:0007669"/>
    <property type="project" value="UniProtKB-EC"/>
</dbReference>
<dbReference type="PANTHER" id="PTHR10963:SF27">
    <property type="entry name" value="GLYCOSIDASE-RELATED"/>
    <property type="match status" value="1"/>
</dbReference>
<dbReference type="SUPFAM" id="SSF49899">
    <property type="entry name" value="Concanavalin A-like lectins/glucanases"/>
    <property type="match status" value="1"/>
</dbReference>
<reference evidence="16" key="1">
    <citation type="journal article" date="2020" name="Stud. Mycol.">
        <title>101 Dothideomycetes genomes: a test case for predicting lifestyles and emergence of pathogens.</title>
        <authorList>
            <person name="Haridas S."/>
            <person name="Albert R."/>
            <person name="Binder M."/>
            <person name="Bloem J."/>
            <person name="Labutti K."/>
            <person name="Salamov A."/>
            <person name="Andreopoulos B."/>
            <person name="Baker S."/>
            <person name="Barry K."/>
            <person name="Bills G."/>
            <person name="Bluhm B."/>
            <person name="Cannon C."/>
            <person name="Castanera R."/>
            <person name="Culley D."/>
            <person name="Daum C."/>
            <person name="Ezra D."/>
            <person name="Gonzalez J."/>
            <person name="Henrissat B."/>
            <person name="Kuo A."/>
            <person name="Liang C."/>
            <person name="Lipzen A."/>
            <person name="Lutzoni F."/>
            <person name="Magnuson J."/>
            <person name="Mondo S."/>
            <person name="Nolan M."/>
            <person name="Ohm R."/>
            <person name="Pangilinan J."/>
            <person name="Park H.-J."/>
            <person name="Ramirez L."/>
            <person name="Alfaro M."/>
            <person name="Sun H."/>
            <person name="Tritt A."/>
            <person name="Yoshinaga Y."/>
            <person name="Zwiers L.-H."/>
            <person name="Turgeon B."/>
            <person name="Goodwin S."/>
            <person name="Spatafora J."/>
            <person name="Crous P."/>
            <person name="Grigoriev I."/>
        </authorList>
    </citation>
    <scope>NUCLEOTIDE SEQUENCE</scope>
    <source>
        <strain evidence="16">ATCC 74209</strain>
    </source>
</reference>
<dbReference type="InterPro" id="IPR013320">
    <property type="entry name" value="ConA-like_dom_sf"/>
</dbReference>
<dbReference type="GO" id="GO:0031505">
    <property type="term" value="P:fungal-type cell wall organization"/>
    <property type="evidence" value="ECO:0007669"/>
    <property type="project" value="TreeGrafter"/>
</dbReference>
<evidence type="ECO:0000256" key="8">
    <source>
        <dbReference type="ARBA" id="ARBA00023136"/>
    </source>
</evidence>
<keyword evidence="11" id="KW-0961">Cell wall biogenesis/degradation</keyword>
<dbReference type="GO" id="GO:0005975">
    <property type="term" value="P:carbohydrate metabolic process"/>
    <property type="evidence" value="ECO:0007669"/>
    <property type="project" value="InterPro"/>
</dbReference>
<keyword evidence="5" id="KW-0808">Transferase</keyword>
<keyword evidence="6 14" id="KW-0732">Signal</keyword>
<evidence type="ECO:0000259" key="15">
    <source>
        <dbReference type="PROSITE" id="PS51762"/>
    </source>
</evidence>
<evidence type="ECO:0000256" key="2">
    <source>
        <dbReference type="ARBA" id="ARBA00004370"/>
    </source>
</evidence>
<dbReference type="Proteomes" id="UP000799536">
    <property type="component" value="Unassembled WGS sequence"/>
</dbReference>
<evidence type="ECO:0000313" key="16">
    <source>
        <dbReference type="EMBL" id="KAF2205311.1"/>
    </source>
</evidence>
<comment type="subcellular location">
    <subcellularLocation>
        <location evidence="2">Membrane</location>
    </subcellularLocation>
</comment>
<dbReference type="EMBL" id="ML993858">
    <property type="protein sequence ID" value="KAF2205311.1"/>
    <property type="molecule type" value="Genomic_DNA"/>
</dbReference>
<keyword evidence="9" id="KW-0325">Glycoprotein</keyword>
<organism evidence="16 17">
    <name type="scientific">Delitschia confertaspora ATCC 74209</name>
    <dbReference type="NCBI Taxonomy" id="1513339"/>
    <lineage>
        <taxon>Eukaryota</taxon>
        <taxon>Fungi</taxon>
        <taxon>Dikarya</taxon>
        <taxon>Ascomycota</taxon>
        <taxon>Pezizomycotina</taxon>
        <taxon>Dothideomycetes</taxon>
        <taxon>Pleosporomycetidae</taxon>
        <taxon>Pleosporales</taxon>
        <taxon>Delitschiaceae</taxon>
        <taxon>Delitschia</taxon>
    </lineage>
</organism>
<feature type="chain" id="PRO_5040245393" description="chitinase" evidence="14">
    <location>
        <begin position="19"/>
        <end position="360"/>
    </location>
</feature>
<dbReference type="Gene3D" id="2.60.120.200">
    <property type="match status" value="1"/>
</dbReference>
<dbReference type="InterPro" id="IPR050546">
    <property type="entry name" value="Glycosyl_Hydrlase_16"/>
</dbReference>
<feature type="transmembrane region" description="Helical" evidence="13">
    <location>
        <begin position="295"/>
        <end position="317"/>
    </location>
</feature>
<name>A0A9P4MW20_9PLEO</name>
<comment type="similarity">
    <text evidence="12">Belongs to the glycosyl hydrolase 16 family. CRH1 subfamily.</text>
</comment>
<evidence type="ECO:0000256" key="5">
    <source>
        <dbReference type="ARBA" id="ARBA00022679"/>
    </source>
</evidence>
<evidence type="ECO:0000256" key="1">
    <source>
        <dbReference type="ARBA" id="ARBA00000822"/>
    </source>
</evidence>
<keyword evidence="4" id="KW-0328">Glycosyltransferase</keyword>
<keyword evidence="8 13" id="KW-0472">Membrane</keyword>